<dbReference type="AlphaFoldDB" id="M3IUV9"/>
<sequence>MSNHSTISNKLALKLFKYKKYDISDTDSVGAMIANDDSDQDTMNNSLGGLPGSGKQFEDNERPMSLLGSKYTDSVSLDFDFGTPKKKSRGRFRNVYKKIFRKRDKDMVPLVRTESNTSLSLKIIQFKGTLPKNKSSSTVRVLDTIIPSGGLIANSHLSLNYIREIQEKYEFR</sequence>
<dbReference type="Proteomes" id="UP000011777">
    <property type="component" value="Unassembled WGS sequence"/>
</dbReference>
<comment type="caution">
    <text evidence="1">The sequence shown here is derived from an EMBL/GenBank/DDBJ whole genome shotgun (WGS) entry which is preliminary data.</text>
</comment>
<protein>
    <submittedName>
        <fullName evidence="1">Hydrolase, CocE/NonD family</fullName>
    </submittedName>
</protein>
<name>M3IUV9_CANMX</name>
<organism evidence="1 2">
    <name type="scientific">Candida maltosa (strain Xu316)</name>
    <name type="common">Yeast</name>
    <dbReference type="NCBI Taxonomy" id="1245528"/>
    <lineage>
        <taxon>Eukaryota</taxon>
        <taxon>Fungi</taxon>
        <taxon>Dikarya</taxon>
        <taxon>Ascomycota</taxon>
        <taxon>Saccharomycotina</taxon>
        <taxon>Pichiomycetes</taxon>
        <taxon>Debaryomycetaceae</taxon>
        <taxon>Candida/Lodderomyces clade</taxon>
        <taxon>Candida</taxon>
    </lineage>
</organism>
<accession>M3IUV9</accession>
<proteinExistence type="predicted"/>
<dbReference type="HOGENOM" id="CLU_1555039_0_0_1"/>
<dbReference type="EMBL" id="AOGT01000282">
    <property type="protein sequence ID" value="EMG50401.1"/>
    <property type="molecule type" value="Genomic_DNA"/>
</dbReference>
<keyword evidence="1" id="KW-0378">Hydrolase</keyword>
<reference evidence="1 2" key="1">
    <citation type="submission" date="2013-02" db="EMBL/GenBank/DDBJ databases">
        <title>Genome sequence of Candida maltosa Xu316, a potential industrial strain for xylitol and ethanol production.</title>
        <authorList>
            <person name="Yu J."/>
            <person name="Wang Q."/>
            <person name="Geng X."/>
            <person name="Bao W."/>
            <person name="He P."/>
            <person name="Cai J."/>
        </authorList>
    </citation>
    <scope>NUCLEOTIDE SEQUENCE [LARGE SCALE GENOMIC DNA]</scope>
    <source>
        <strain evidence="2">Xu316</strain>
    </source>
</reference>
<evidence type="ECO:0000313" key="2">
    <source>
        <dbReference type="Proteomes" id="UP000011777"/>
    </source>
</evidence>
<keyword evidence="2" id="KW-1185">Reference proteome</keyword>
<dbReference type="GO" id="GO:0016787">
    <property type="term" value="F:hydrolase activity"/>
    <property type="evidence" value="ECO:0007669"/>
    <property type="project" value="UniProtKB-KW"/>
</dbReference>
<gene>
    <name evidence="1" type="ORF">G210_4563</name>
</gene>
<evidence type="ECO:0000313" key="1">
    <source>
        <dbReference type="EMBL" id="EMG50401.1"/>
    </source>
</evidence>